<feature type="domain" description="Peptidase S26" evidence="9">
    <location>
        <begin position="84"/>
        <end position="295"/>
    </location>
</feature>
<evidence type="ECO:0000256" key="7">
    <source>
        <dbReference type="RuleBase" id="RU003993"/>
    </source>
</evidence>
<comment type="catalytic activity">
    <reaction evidence="1 7">
        <text>Cleavage of hydrophobic, N-terminal signal or leader sequences from secreted and periplasmic proteins.</text>
        <dbReference type="EC" id="3.4.21.89"/>
    </reaction>
</comment>
<protein>
    <recommendedName>
        <fullName evidence="4 7">Signal peptidase I</fullName>
        <ecNumber evidence="3 7">3.4.21.89</ecNumber>
    </recommendedName>
</protein>
<comment type="caution">
    <text evidence="10">The sequence shown here is derived from an EMBL/GenBank/DDBJ whole genome shotgun (WGS) entry which is preliminary data.</text>
</comment>
<dbReference type="InterPro" id="IPR019757">
    <property type="entry name" value="Pept_S26A_signal_pept_1_Lys-AS"/>
</dbReference>
<evidence type="ECO:0000256" key="6">
    <source>
        <dbReference type="ARBA" id="ARBA00022801"/>
    </source>
</evidence>
<evidence type="ECO:0000313" key="11">
    <source>
        <dbReference type="Proteomes" id="UP001082899"/>
    </source>
</evidence>
<dbReference type="InterPro" id="IPR019756">
    <property type="entry name" value="Pept_S26A_signal_pept_1_Ser-AS"/>
</dbReference>
<feature type="transmembrane region" description="Helical" evidence="7">
    <location>
        <begin position="6"/>
        <end position="25"/>
    </location>
</feature>
<accession>A0ABT3ZRN3</accession>
<dbReference type="PROSITE" id="PS00501">
    <property type="entry name" value="SPASE_I_1"/>
    <property type="match status" value="1"/>
</dbReference>
<keyword evidence="6 7" id="KW-0378">Hydrolase</keyword>
<dbReference type="Proteomes" id="UP001082899">
    <property type="component" value="Unassembled WGS sequence"/>
</dbReference>
<sequence length="307" mass="34929">MNFELILLILVVLTGVAWVADRLLFLPRRRLAAENAGTEFDRQQRAASAVAGGGAVVLTADEVAAVKLQRTQVREEKLRQPWWLEYSASFFPVILAVFLLRSFVVEPFKIPSGSMIPTLLVGDFILVNKFDYGLRMPVLNRKLVSLGEPKRGDVMVFRYPKDESVDYIKRVIGLPGDTIAYENKRLTINGKPVPEAPLPDFFDEDRVAYSKQYQEDIDGRKNAILNTPQVPPYIQGAEDYPYRDNCSYNSEGVVCKVPPGHYFMMGDNRDNSADSRYWGFVPDRNIVGRAFFIWMNFSSLKRIGRFN</sequence>
<dbReference type="PANTHER" id="PTHR43390:SF1">
    <property type="entry name" value="CHLOROPLAST PROCESSING PEPTIDASE"/>
    <property type="match status" value="1"/>
</dbReference>
<reference evidence="10" key="1">
    <citation type="submission" date="2022-11" db="EMBL/GenBank/DDBJ databases">
        <title>Robbsia betulipollinis sp. nov., isolated from pollen of birch (Betula pendula).</title>
        <authorList>
            <person name="Shi H."/>
            <person name="Ambika Manirajan B."/>
            <person name="Ratering S."/>
            <person name="Geissler-Plaum R."/>
            <person name="Schnell S."/>
        </authorList>
    </citation>
    <scope>NUCLEOTIDE SEQUENCE</scope>
    <source>
        <strain evidence="10">Bb-Pol-6</strain>
    </source>
</reference>
<dbReference type="EC" id="3.4.21.89" evidence="3 7"/>
<dbReference type="PROSITE" id="PS00760">
    <property type="entry name" value="SPASE_I_2"/>
    <property type="match status" value="1"/>
</dbReference>
<evidence type="ECO:0000256" key="8">
    <source>
        <dbReference type="RuleBase" id="RU362042"/>
    </source>
</evidence>
<comment type="similarity">
    <text evidence="2 8">Belongs to the peptidase S26 family.</text>
</comment>
<dbReference type="InterPro" id="IPR019758">
    <property type="entry name" value="Pept_S26A_signal_pept_1_CS"/>
</dbReference>
<dbReference type="SUPFAM" id="SSF51306">
    <property type="entry name" value="LexA/Signal peptidase"/>
    <property type="match status" value="1"/>
</dbReference>
<evidence type="ECO:0000259" key="9">
    <source>
        <dbReference type="Pfam" id="PF10502"/>
    </source>
</evidence>
<comment type="caution">
    <text evidence="8">Lacks conserved residue(s) required for the propagation of feature annotation.</text>
</comment>
<dbReference type="Pfam" id="PF10502">
    <property type="entry name" value="Peptidase_S26"/>
    <property type="match status" value="1"/>
</dbReference>
<dbReference type="Gene3D" id="2.10.109.10">
    <property type="entry name" value="Umud Fragment, subunit A"/>
    <property type="match status" value="1"/>
</dbReference>
<dbReference type="EMBL" id="JAPMXC010000005">
    <property type="protein sequence ID" value="MCY0388548.1"/>
    <property type="molecule type" value="Genomic_DNA"/>
</dbReference>
<dbReference type="PROSITE" id="PS00761">
    <property type="entry name" value="SPASE_I_3"/>
    <property type="match status" value="1"/>
</dbReference>
<evidence type="ECO:0000256" key="4">
    <source>
        <dbReference type="ARBA" id="ARBA00019232"/>
    </source>
</evidence>
<feature type="transmembrane region" description="Helical" evidence="7">
    <location>
        <begin position="83"/>
        <end position="104"/>
    </location>
</feature>
<keyword evidence="7" id="KW-0472">Membrane</keyword>
<dbReference type="InterPro" id="IPR019533">
    <property type="entry name" value="Peptidase_S26"/>
</dbReference>
<gene>
    <name evidence="10" type="primary">lepB</name>
    <name evidence="10" type="ORF">OVY01_15285</name>
</gene>
<dbReference type="NCBIfam" id="TIGR02227">
    <property type="entry name" value="sigpep_I_bact"/>
    <property type="match status" value="1"/>
</dbReference>
<dbReference type="PRINTS" id="PR00727">
    <property type="entry name" value="LEADERPTASE"/>
</dbReference>
<dbReference type="RefSeq" id="WP_267848441.1">
    <property type="nucleotide sequence ID" value="NZ_JAPMXC010000005.1"/>
</dbReference>
<organism evidence="10 11">
    <name type="scientific">Robbsia betulipollinis</name>
    <dbReference type="NCBI Taxonomy" id="2981849"/>
    <lineage>
        <taxon>Bacteria</taxon>
        <taxon>Pseudomonadati</taxon>
        <taxon>Pseudomonadota</taxon>
        <taxon>Betaproteobacteria</taxon>
        <taxon>Burkholderiales</taxon>
        <taxon>Burkholderiaceae</taxon>
        <taxon>Robbsia</taxon>
    </lineage>
</organism>
<dbReference type="CDD" id="cd06530">
    <property type="entry name" value="S26_SPase_I"/>
    <property type="match status" value="1"/>
</dbReference>
<keyword evidence="7" id="KW-0812">Transmembrane</keyword>
<keyword evidence="5 7" id="KW-0645">Protease</keyword>
<evidence type="ECO:0000256" key="1">
    <source>
        <dbReference type="ARBA" id="ARBA00000677"/>
    </source>
</evidence>
<proteinExistence type="inferred from homology"/>
<evidence type="ECO:0000256" key="5">
    <source>
        <dbReference type="ARBA" id="ARBA00022670"/>
    </source>
</evidence>
<dbReference type="InterPro" id="IPR036286">
    <property type="entry name" value="LexA/Signal_pep-like_sf"/>
</dbReference>
<comment type="subcellular location">
    <subcellularLocation>
        <location evidence="8">Membrane</location>
        <topology evidence="8">Single-pass type II membrane protein</topology>
    </subcellularLocation>
</comment>
<dbReference type="InterPro" id="IPR000223">
    <property type="entry name" value="Pept_S26A_signal_pept_1"/>
</dbReference>
<dbReference type="GO" id="GO:0009003">
    <property type="term" value="F:signal peptidase activity"/>
    <property type="evidence" value="ECO:0007669"/>
    <property type="project" value="UniProtKB-EC"/>
</dbReference>
<dbReference type="PANTHER" id="PTHR43390">
    <property type="entry name" value="SIGNAL PEPTIDASE I"/>
    <property type="match status" value="1"/>
</dbReference>
<name>A0ABT3ZRN3_9BURK</name>
<keyword evidence="11" id="KW-1185">Reference proteome</keyword>
<evidence type="ECO:0000256" key="3">
    <source>
        <dbReference type="ARBA" id="ARBA00013208"/>
    </source>
</evidence>
<evidence type="ECO:0000313" key="10">
    <source>
        <dbReference type="EMBL" id="MCY0388548.1"/>
    </source>
</evidence>
<keyword evidence="7" id="KW-1133">Transmembrane helix</keyword>
<evidence type="ECO:0000256" key="2">
    <source>
        <dbReference type="ARBA" id="ARBA00009370"/>
    </source>
</evidence>